<dbReference type="Pfam" id="PF00628">
    <property type="entry name" value="PHD"/>
    <property type="match status" value="1"/>
</dbReference>
<sequence length="1187" mass="126854">MISSSARASRSASRYSSPAQPNGGTVSKPLEVSRSSANEASRSFMQRWLEPSVQSKPSFEEAGLLRGGVLENMAPLGALPKAKKTSGENGMPTRKIILKTSTTHPPKKPPGRETPAHDDSDVVAAASPAVSPPVSPLFPPAPASKRKSLVARTKDDEADDEEYDPRGDARRRRSRRVSLPAQRTTAAAAPPTTTINTAAQAPSPARERRSSTSIVLKPTTPVKRHSRSEAGKQGLTDKVVEAAVDEALKHYRYPTAWALKTLYEEKSGDRDFVAMIQDVFSQTADEETMDEFYRQIEERKRQGKKDNRGCYFFVPPATNSRFTPHKAMAAPYAHLIHEPEGLPRESMTRAAKKAKTSHGGAGPGTSNAATPGRKGTAAAAAAAAAGAGAGAVGTGQTDKATTKIIRVKTPASRKRARRDSGSSDSSLSTAISMSSPEVRVSSLNSPSAFRGAAAAAAPGRGAVRGDEAVERGGRGARRGSVAVASTAMPTTTPTTKGTTKGTGAKSQTAPKSQPITTRGKSVASSKQLVSNSSRPNSPTLPNTSRTRPHKSSSCLADDASMPGRVSAAELFPNLKVKSAEKPAVSPAKDAEIDALDAPAPMPEEEEESFWDRRRTARRVTNNLSPHESSIRGGPAADRETTPVKTTRRTRQSLAASVTTRATRSASKRPNDDLERTVSPIAFSLPGDGSSAVGSRAATPTSLRPAKKQKTGLRVKTSPVKKKGGAAGVPRPSHELNSSSLNGIAPKDPNADNDEYCSACGNTGDVVCCDGCPRSFHFECVDMVQSDDLPDEWYCNECLIRRYPSRVPIHKGIFGSALNNLEKSIPRAFSLPKRVQNRFEGVKAGADGDYEEVVSNKTARKRNGTDEPDFFKQREDGQAVLCHSCQKPATQIRSIIPCSVCSFYWHIDCLDPPLAVPPVLKTWRCPAHVDDILIDVPSLAPAHRFRRLKGNQTVTPAFGRGLKNNGHIEIDWTDEPDEPDESGWPDHRSFGRTYKLPAKGVILDFIQQLRNQGAGYGSRQNESKLIPYPTPPSHGDSTSPLAGSALDRKMQEMQVSLNLLGLQQHRSDGVDKLTAALLTAADDSMLALMAKSNADNLASGQLTAGDRLGLRAMLAQMDAVGTRIRQLLAEDSSTPAPQPIKAEASSPVIASTTGLNDPHAQKMDHCMPVSEPTPPSTVDHGEGTMDLD</sequence>
<feature type="compositionally biased region" description="Polar residues" evidence="5">
    <location>
        <begin position="33"/>
        <end position="43"/>
    </location>
</feature>
<feature type="compositionally biased region" description="Low complexity" evidence="5">
    <location>
        <begin position="422"/>
        <end position="435"/>
    </location>
</feature>
<evidence type="ECO:0000313" key="7">
    <source>
        <dbReference type="EMBL" id="KAH0596320.1"/>
    </source>
</evidence>
<reference evidence="7 8" key="1">
    <citation type="submission" date="2020-07" db="EMBL/GenBank/DDBJ databases">
        <title>Metarhizium humberi genome.</title>
        <authorList>
            <person name="Lysoe E."/>
        </authorList>
    </citation>
    <scope>NUCLEOTIDE SEQUENCE [LARGE SCALE GENOMIC DNA]</scope>
    <source>
        <strain evidence="7 8">ESALQ1638</strain>
    </source>
</reference>
<feature type="compositionally biased region" description="Polar residues" evidence="5">
    <location>
        <begin position="618"/>
        <end position="627"/>
    </location>
</feature>
<keyword evidence="1" id="KW-0479">Metal-binding</keyword>
<feature type="compositionally biased region" description="Basic and acidic residues" evidence="5">
    <location>
        <begin position="110"/>
        <end position="120"/>
    </location>
</feature>
<protein>
    <recommendedName>
        <fullName evidence="6">PHD-type domain-containing protein</fullName>
    </recommendedName>
</protein>
<evidence type="ECO:0000259" key="6">
    <source>
        <dbReference type="PROSITE" id="PS50016"/>
    </source>
</evidence>
<dbReference type="Gene3D" id="3.30.40.10">
    <property type="entry name" value="Zinc/RING finger domain, C3HC4 (zinc finger)"/>
    <property type="match status" value="1"/>
</dbReference>
<comment type="caution">
    <text evidence="7">The sequence shown here is derived from an EMBL/GenBank/DDBJ whole genome shotgun (WGS) entry which is preliminary data.</text>
</comment>
<proteinExistence type="predicted"/>
<feature type="compositionally biased region" description="Low complexity" evidence="5">
    <location>
        <begin position="654"/>
        <end position="664"/>
    </location>
</feature>
<feature type="domain" description="PHD-type" evidence="6">
    <location>
        <begin position="753"/>
        <end position="800"/>
    </location>
</feature>
<dbReference type="EMBL" id="JACEFI010000010">
    <property type="protein sequence ID" value="KAH0596320.1"/>
    <property type="molecule type" value="Genomic_DNA"/>
</dbReference>
<dbReference type="InterPro" id="IPR013083">
    <property type="entry name" value="Znf_RING/FYVE/PHD"/>
</dbReference>
<evidence type="ECO:0000256" key="1">
    <source>
        <dbReference type="ARBA" id="ARBA00022723"/>
    </source>
</evidence>
<dbReference type="InterPro" id="IPR011011">
    <property type="entry name" value="Znf_FYVE_PHD"/>
</dbReference>
<dbReference type="Proteomes" id="UP000764110">
    <property type="component" value="Unassembled WGS sequence"/>
</dbReference>
<dbReference type="InterPro" id="IPR001965">
    <property type="entry name" value="Znf_PHD"/>
</dbReference>
<feature type="compositionally biased region" description="Low complexity" evidence="5">
    <location>
        <begin position="180"/>
        <end position="202"/>
    </location>
</feature>
<feature type="region of interest" description="Disordered" evidence="5">
    <location>
        <begin position="1130"/>
        <end position="1187"/>
    </location>
</feature>
<feature type="compositionally biased region" description="Low complexity" evidence="5">
    <location>
        <begin position="1"/>
        <end position="17"/>
    </location>
</feature>
<evidence type="ECO:0000313" key="8">
    <source>
        <dbReference type="Proteomes" id="UP000764110"/>
    </source>
</evidence>
<feature type="compositionally biased region" description="Basic and acidic residues" evidence="5">
    <location>
        <begin position="463"/>
        <end position="473"/>
    </location>
</feature>
<keyword evidence="2 4" id="KW-0863">Zinc-finger</keyword>
<evidence type="ECO:0000256" key="3">
    <source>
        <dbReference type="ARBA" id="ARBA00022833"/>
    </source>
</evidence>
<dbReference type="PROSITE" id="PS01359">
    <property type="entry name" value="ZF_PHD_1"/>
    <property type="match status" value="1"/>
</dbReference>
<evidence type="ECO:0000256" key="4">
    <source>
        <dbReference type="PROSITE-ProRule" id="PRU00146"/>
    </source>
</evidence>
<dbReference type="GO" id="GO:0032221">
    <property type="term" value="C:Rpd3S complex"/>
    <property type="evidence" value="ECO:0007669"/>
    <property type="project" value="TreeGrafter"/>
</dbReference>
<feature type="region of interest" description="Disordered" evidence="5">
    <location>
        <begin position="345"/>
        <end position="373"/>
    </location>
</feature>
<dbReference type="GO" id="GO:0006357">
    <property type="term" value="P:regulation of transcription by RNA polymerase II"/>
    <property type="evidence" value="ECO:0007669"/>
    <property type="project" value="TreeGrafter"/>
</dbReference>
<feature type="compositionally biased region" description="Polar residues" evidence="5">
    <location>
        <begin position="510"/>
        <end position="545"/>
    </location>
</feature>
<feature type="compositionally biased region" description="Basic residues" evidence="5">
    <location>
        <begin position="704"/>
        <end position="723"/>
    </location>
</feature>
<evidence type="ECO:0000256" key="2">
    <source>
        <dbReference type="ARBA" id="ARBA00022771"/>
    </source>
</evidence>
<dbReference type="Gene3D" id="2.30.30.1150">
    <property type="match status" value="1"/>
</dbReference>
<organism evidence="7 8">
    <name type="scientific">Metarhizium humberi</name>
    <dbReference type="NCBI Taxonomy" id="2596975"/>
    <lineage>
        <taxon>Eukaryota</taxon>
        <taxon>Fungi</taxon>
        <taxon>Dikarya</taxon>
        <taxon>Ascomycota</taxon>
        <taxon>Pezizomycotina</taxon>
        <taxon>Sordariomycetes</taxon>
        <taxon>Hypocreomycetidae</taxon>
        <taxon>Hypocreales</taxon>
        <taxon>Clavicipitaceae</taxon>
        <taxon>Metarhizium</taxon>
    </lineage>
</organism>
<dbReference type="SMART" id="SM00249">
    <property type="entry name" value="PHD"/>
    <property type="match status" value="2"/>
</dbReference>
<feature type="region of interest" description="Disordered" evidence="5">
    <location>
        <begin position="454"/>
        <end position="746"/>
    </location>
</feature>
<accession>A0A9P8MD10</accession>
<feature type="region of interest" description="Disordered" evidence="5">
    <location>
        <begin position="1"/>
        <end position="43"/>
    </location>
</feature>
<name>A0A9P8MD10_9HYPO</name>
<dbReference type="InterPro" id="IPR019786">
    <property type="entry name" value="Zinc_finger_PHD-type_CS"/>
</dbReference>
<feature type="region of interest" description="Disordered" evidence="5">
    <location>
        <begin position="388"/>
        <end position="442"/>
    </location>
</feature>
<dbReference type="SUPFAM" id="SSF57903">
    <property type="entry name" value="FYVE/PHD zinc finger"/>
    <property type="match status" value="2"/>
</dbReference>
<feature type="compositionally biased region" description="Low complexity" evidence="5">
    <location>
        <begin position="478"/>
        <end position="509"/>
    </location>
</feature>
<dbReference type="PROSITE" id="PS50016">
    <property type="entry name" value="ZF_PHD_2"/>
    <property type="match status" value="1"/>
</dbReference>
<keyword evidence="3" id="KW-0862">Zinc</keyword>
<dbReference type="CDD" id="cd15535">
    <property type="entry name" value="PHD1_Rco1"/>
    <property type="match status" value="1"/>
</dbReference>
<dbReference type="GO" id="GO:0008270">
    <property type="term" value="F:zinc ion binding"/>
    <property type="evidence" value="ECO:0007669"/>
    <property type="project" value="UniProtKB-KW"/>
</dbReference>
<gene>
    <name evidence="7" type="ORF">MHUMG1_06181</name>
</gene>
<feature type="region of interest" description="Disordered" evidence="5">
    <location>
        <begin position="80"/>
        <end position="234"/>
    </location>
</feature>
<evidence type="ECO:0000256" key="5">
    <source>
        <dbReference type="SAM" id="MobiDB-lite"/>
    </source>
</evidence>
<dbReference type="PANTHER" id="PTHR47636:SF1">
    <property type="entry name" value="TRANSCRIPTIONAL REGULATORY PROTEIN RCO1"/>
    <property type="match status" value="1"/>
</dbReference>
<keyword evidence="8" id="KW-1185">Reference proteome</keyword>
<feature type="compositionally biased region" description="Pro residues" evidence="5">
    <location>
        <begin position="130"/>
        <end position="142"/>
    </location>
</feature>
<dbReference type="CDD" id="cd15534">
    <property type="entry name" value="PHD2_PHF12_Rco1"/>
    <property type="match status" value="1"/>
</dbReference>
<dbReference type="AlphaFoldDB" id="A0A9P8MD10"/>
<dbReference type="InterPro" id="IPR019787">
    <property type="entry name" value="Znf_PHD-finger"/>
</dbReference>
<dbReference type="PANTHER" id="PTHR47636">
    <property type="entry name" value="TRANSCRIPTIONAL REGULATORY PROTEIN RCO1"/>
    <property type="match status" value="1"/>
</dbReference>
<dbReference type="InterPro" id="IPR052819">
    <property type="entry name" value="Chromatin_regulatory_protein"/>
</dbReference>
<feature type="compositionally biased region" description="Basic and acidic residues" evidence="5">
    <location>
        <begin position="1178"/>
        <end position="1187"/>
    </location>
</feature>